<comment type="subcellular location">
    <subcellularLocation>
        <location evidence="1">Nucleus</location>
    </subcellularLocation>
</comment>
<keyword evidence="3" id="KW-0539">Nucleus</keyword>
<evidence type="ECO:0000256" key="3">
    <source>
        <dbReference type="ARBA" id="ARBA00023242"/>
    </source>
</evidence>
<evidence type="ECO:0000313" key="7">
    <source>
        <dbReference type="Proteomes" id="UP000036987"/>
    </source>
</evidence>
<comment type="caution">
    <text evidence="6">The sequence shown here is derived from an EMBL/GenBank/DDBJ whole genome shotgun (WGS) entry which is preliminary data.</text>
</comment>
<dbReference type="InterPro" id="IPR012583">
    <property type="entry name" value="RIX1_N"/>
</dbReference>
<evidence type="ECO:0000313" key="6">
    <source>
        <dbReference type="EMBL" id="KMZ66244.1"/>
    </source>
</evidence>
<evidence type="ECO:0000256" key="2">
    <source>
        <dbReference type="ARBA" id="ARBA00010511"/>
    </source>
</evidence>
<dbReference type="STRING" id="29655.A0A0K9PBB2"/>
<reference evidence="7" key="1">
    <citation type="journal article" date="2016" name="Nature">
        <title>The genome of the seagrass Zostera marina reveals angiosperm adaptation to the sea.</title>
        <authorList>
            <person name="Olsen J.L."/>
            <person name="Rouze P."/>
            <person name="Verhelst B."/>
            <person name="Lin Y.-C."/>
            <person name="Bayer T."/>
            <person name="Collen J."/>
            <person name="Dattolo E."/>
            <person name="De Paoli E."/>
            <person name="Dittami S."/>
            <person name="Maumus F."/>
            <person name="Michel G."/>
            <person name="Kersting A."/>
            <person name="Lauritano C."/>
            <person name="Lohaus R."/>
            <person name="Toepel M."/>
            <person name="Tonon T."/>
            <person name="Vanneste K."/>
            <person name="Amirebrahimi M."/>
            <person name="Brakel J."/>
            <person name="Bostroem C."/>
            <person name="Chovatia M."/>
            <person name="Grimwood J."/>
            <person name="Jenkins J.W."/>
            <person name="Jueterbock A."/>
            <person name="Mraz A."/>
            <person name="Stam W.T."/>
            <person name="Tice H."/>
            <person name="Bornberg-Bauer E."/>
            <person name="Green P.J."/>
            <person name="Pearson G.A."/>
            <person name="Procaccini G."/>
            <person name="Duarte C.M."/>
            <person name="Schmutz J."/>
            <person name="Reusch T.B.H."/>
            <person name="Van de Peer Y."/>
        </authorList>
    </citation>
    <scope>NUCLEOTIDE SEQUENCE [LARGE SCALE GENOMIC DNA]</scope>
    <source>
        <strain evidence="7">cv. Finnish</strain>
    </source>
</reference>
<sequence>MMYQRPPVLLRMQIRDHLPNDKTSVNFSHLLSAVSAIKSHGLLRESVSSKDNPKLAKSWKDEFDTWIDHVLSLVSSTMPDKQLAGISLLGITCVECSSYRFLVSYSVWFQRLYEIIQNPNYSHFIGVALCASFSDLLTRLADFPKLKKDATSLTAKIIQSVVHMLDNDTISADSLWVGAIRLLCTTVTFFPSTINRYYDRVEVSIVSKIMSGKYSTHVSKELAHCLALLPKARGGVENWSLMMQRVLIAINTLLDDAFDGLNEGNKSSHISRFLVPPGKVPPSPLGGHAIPKEESFVKRVQDLLVPRVFALTQCACTMLTASYSVQVVIPIHPLLAIIERVLLVDGSFTSLPESPMFTTSLHQELLCSEIPSLQLHILDLLIAVIKGVRSQLLPFAARIARLLKEYIRSATFPHIRIKLYAIMQTLVISMGAGMVEYLSQEIVENVFADLSHVTSGLDRFPLKNDVSEDDVCFLLSTNHKKRKHDDGLSTKQQISVEKSPALLSVQLAAIEALSVILTMGGSLINSLNWRSSVDNLLITVATKAIDGEINFSVTDESTPKFADLRLAALQALKVSLLSPGCVRPRYLYKGLEVFRRGKRETGTKIAAVCADALLSLEVLIHPRALQAIDLQLQNNTAFVRGHPDHVFLPNRKSAAQPESNILNLVAKADDWMVDGDIECEVKDDNERTTSHGENMDLFSASDRITLQDELAVQNGISNQLQKMVYSSDVQSLDEKMLCEAPLNDADVASDHTVPRIEGIAAPTSSTMDSDCAGDDRPGCSALLSVVHEDSHYDTDSDSDSLGFPMIENIESESD</sequence>
<keyword evidence="7" id="KW-1185">Reference proteome</keyword>
<accession>A0A0K9PBB2</accession>
<comment type="similarity">
    <text evidence="2">Belongs to the RIX1/PELP1 family.</text>
</comment>
<feature type="domain" description="Pre-rRNA-processing protein RIX1 N-terminal" evidence="5">
    <location>
        <begin position="21"/>
        <end position="213"/>
    </location>
</feature>
<feature type="region of interest" description="Disordered" evidence="4">
    <location>
        <begin position="790"/>
        <end position="814"/>
    </location>
</feature>
<dbReference type="Proteomes" id="UP000036987">
    <property type="component" value="Unassembled WGS sequence"/>
</dbReference>
<evidence type="ECO:0000256" key="4">
    <source>
        <dbReference type="SAM" id="MobiDB-lite"/>
    </source>
</evidence>
<dbReference type="InterPro" id="IPR016024">
    <property type="entry name" value="ARM-type_fold"/>
</dbReference>
<dbReference type="PANTHER" id="PTHR34105">
    <property type="entry name" value="PROLINE-, GLUTAMIC ACID- AND LEUCINE-RICH PROTEIN 1"/>
    <property type="match status" value="1"/>
</dbReference>
<dbReference type="SUPFAM" id="SSF48371">
    <property type="entry name" value="ARM repeat"/>
    <property type="match status" value="1"/>
</dbReference>
<proteinExistence type="inferred from homology"/>
<gene>
    <name evidence="6" type="ORF">ZOSMA_2G02540</name>
</gene>
<dbReference type="Pfam" id="PF08167">
    <property type="entry name" value="RIX1"/>
    <property type="match status" value="1"/>
</dbReference>
<evidence type="ECO:0000259" key="5">
    <source>
        <dbReference type="Pfam" id="PF08167"/>
    </source>
</evidence>
<dbReference type="EMBL" id="LFYR01000981">
    <property type="protein sequence ID" value="KMZ66244.1"/>
    <property type="molecule type" value="Genomic_DNA"/>
</dbReference>
<dbReference type="AlphaFoldDB" id="A0A0K9PBB2"/>
<organism evidence="6 7">
    <name type="scientific">Zostera marina</name>
    <name type="common">Eelgrass</name>
    <dbReference type="NCBI Taxonomy" id="29655"/>
    <lineage>
        <taxon>Eukaryota</taxon>
        <taxon>Viridiplantae</taxon>
        <taxon>Streptophyta</taxon>
        <taxon>Embryophyta</taxon>
        <taxon>Tracheophyta</taxon>
        <taxon>Spermatophyta</taxon>
        <taxon>Magnoliopsida</taxon>
        <taxon>Liliopsida</taxon>
        <taxon>Zosteraceae</taxon>
        <taxon>Zostera</taxon>
    </lineage>
</organism>
<dbReference type="OrthoDB" id="20900at2759"/>
<protein>
    <recommendedName>
        <fullName evidence="5">Pre-rRNA-processing protein RIX1 N-terminal domain-containing protein</fullName>
    </recommendedName>
</protein>
<evidence type="ECO:0000256" key="1">
    <source>
        <dbReference type="ARBA" id="ARBA00004123"/>
    </source>
</evidence>
<dbReference type="GO" id="GO:0006364">
    <property type="term" value="P:rRNA processing"/>
    <property type="evidence" value="ECO:0000318"/>
    <property type="project" value="GO_Central"/>
</dbReference>
<dbReference type="OMA" id="VHMRTEN"/>
<dbReference type="PANTHER" id="PTHR34105:SF1">
    <property type="entry name" value="PROLINE-, GLUTAMIC ACID- AND LEUCINE-RICH PROTEIN 1"/>
    <property type="match status" value="1"/>
</dbReference>
<dbReference type="GO" id="GO:0005634">
    <property type="term" value="C:nucleus"/>
    <property type="evidence" value="ECO:0000318"/>
    <property type="project" value="GO_Central"/>
</dbReference>
<name>A0A0K9PBB2_ZOSMR</name>